<name>A0ABT5ZAK5_9ACTN</name>
<gene>
    <name evidence="2" type="ORF">P2L57_35690</name>
</gene>
<comment type="caution">
    <text evidence="2">The sequence shown here is derived from an EMBL/GenBank/DDBJ whole genome shotgun (WGS) entry which is preliminary data.</text>
</comment>
<keyword evidence="1" id="KW-1133">Transmembrane helix</keyword>
<accession>A0ABT5ZAK5</accession>
<keyword evidence="1" id="KW-0812">Transmembrane</keyword>
<dbReference type="RefSeq" id="WP_275821907.1">
    <property type="nucleotide sequence ID" value="NZ_BAAANM010000040.1"/>
</dbReference>
<dbReference type="EMBL" id="JARHTQ010000041">
    <property type="protein sequence ID" value="MDF2260872.1"/>
    <property type="molecule type" value="Genomic_DNA"/>
</dbReference>
<keyword evidence="3" id="KW-1185">Reference proteome</keyword>
<protein>
    <submittedName>
        <fullName evidence="2">Uncharacterized protein</fullName>
    </submittedName>
</protein>
<reference evidence="2 3" key="1">
    <citation type="submission" date="2023-03" db="EMBL/GenBank/DDBJ databases">
        <title>Draft genome sequence of type strain Streptomyces ferralitis JCM 14344.</title>
        <authorList>
            <person name="Klaysubun C."/>
            <person name="Duangmal K."/>
        </authorList>
    </citation>
    <scope>NUCLEOTIDE SEQUENCE [LARGE SCALE GENOMIC DNA]</scope>
    <source>
        <strain evidence="2 3">JCM 14344</strain>
    </source>
</reference>
<evidence type="ECO:0000256" key="1">
    <source>
        <dbReference type="SAM" id="Phobius"/>
    </source>
</evidence>
<evidence type="ECO:0000313" key="2">
    <source>
        <dbReference type="EMBL" id="MDF2260872.1"/>
    </source>
</evidence>
<feature type="transmembrane region" description="Helical" evidence="1">
    <location>
        <begin position="21"/>
        <end position="46"/>
    </location>
</feature>
<organism evidence="2 3">
    <name type="scientific">Streptantibioticus ferralitis</name>
    <dbReference type="NCBI Taxonomy" id="236510"/>
    <lineage>
        <taxon>Bacteria</taxon>
        <taxon>Bacillati</taxon>
        <taxon>Actinomycetota</taxon>
        <taxon>Actinomycetes</taxon>
        <taxon>Kitasatosporales</taxon>
        <taxon>Streptomycetaceae</taxon>
        <taxon>Streptantibioticus</taxon>
    </lineage>
</organism>
<keyword evidence="1" id="KW-0472">Membrane</keyword>
<evidence type="ECO:0000313" key="3">
    <source>
        <dbReference type="Proteomes" id="UP001220022"/>
    </source>
</evidence>
<sequence>MLRDGSASGTAFGRRYWCVAAVEAVVGGVPVSACGAAGLALAAFGFSPAASAASAGVAPGALLHGSVWWGVFDMAERRARSVG</sequence>
<feature type="transmembrane region" description="Helical" evidence="1">
    <location>
        <begin position="52"/>
        <end position="72"/>
    </location>
</feature>
<proteinExistence type="predicted"/>
<dbReference type="Proteomes" id="UP001220022">
    <property type="component" value="Unassembled WGS sequence"/>
</dbReference>